<reference evidence="1 2" key="1">
    <citation type="journal article" date="2011" name="Science">
        <title>The ecoresponsive genome of Daphnia pulex.</title>
        <authorList>
            <person name="Colbourne J.K."/>
            <person name="Pfrender M.E."/>
            <person name="Gilbert D."/>
            <person name="Thomas W.K."/>
            <person name="Tucker A."/>
            <person name="Oakley T.H."/>
            <person name="Tokishita S."/>
            <person name="Aerts A."/>
            <person name="Arnold G.J."/>
            <person name="Basu M.K."/>
            <person name="Bauer D.J."/>
            <person name="Caceres C.E."/>
            <person name="Carmel L."/>
            <person name="Casola C."/>
            <person name="Choi J.H."/>
            <person name="Detter J.C."/>
            <person name="Dong Q."/>
            <person name="Dusheyko S."/>
            <person name="Eads B.D."/>
            <person name="Frohlich T."/>
            <person name="Geiler-Samerotte K.A."/>
            <person name="Gerlach D."/>
            <person name="Hatcher P."/>
            <person name="Jogdeo S."/>
            <person name="Krijgsveld J."/>
            <person name="Kriventseva E.V."/>
            <person name="Kultz D."/>
            <person name="Laforsch C."/>
            <person name="Lindquist E."/>
            <person name="Lopez J."/>
            <person name="Manak J.R."/>
            <person name="Muller J."/>
            <person name="Pangilinan J."/>
            <person name="Patwardhan R.P."/>
            <person name="Pitluck S."/>
            <person name="Pritham E.J."/>
            <person name="Rechtsteiner A."/>
            <person name="Rho M."/>
            <person name="Rogozin I.B."/>
            <person name="Sakarya O."/>
            <person name="Salamov A."/>
            <person name="Schaack S."/>
            <person name="Shapiro H."/>
            <person name="Shiga Y."/>
            <person name="Skalitzky C."/>
            <person name="Smith Z."/>
            <person name="Souvorov A."/>
            <person name="Sung W."/>
            <person name="Tang Z."/>
            <person name="Tsuchiya D."/>
            <person name="Tu H."/>
            <person name="Vos H."/>
            <person name="Wang M."/>
            <person name="Wolf Y.I."/>
            <person name="Yamagata H."/>
            <person name="Yamada T."/>
            <person name="Ye Y."/>
            <person name="Shaw J.R."/>
            <person name="Andrews J."/>
            <person name="Crease T.J."/>
            <person name="Tang H."/>
            <person name="Lucas S.M."/>
            <person name="Robertson H.M."/>
            <person name="Bork P."/>
            <person name="Koonin E.V."/>
            <person name="Zdobnov E.M."/>
            <person name="Grigoriev I.V."/>
            <person name="Lynch M."/>
            <person name="Boore J.L."/>
        </authorList>
    </citation>
    <scope>NUCLEOTIDE SEQUENCE [LARGE SCALE GENOMIC DNA]</scope>
</reference>
<keyword evidence="2" id="KW-1185">Reference proteome</keyword>
<accession>E9GUE9</accession>
<sequence>MLLKHNERASMLSVKHAKTLVLNQFNSFRENLISSLSTTFQLEGKVKHIVTDNGSNFVKAMKEYMSSPSMANTAEVTVGDQSEDDLIEMEISDDDEATPITISSLFDILENFDVYGEKQQPTINIWLPAYIFDVQLIL</sequence>
<protein>
    <recommendedName>
        <fullName evidence="3">DUF659 domain-containing protein</fullName>
    </recommendedName>
</protein>
<evidence type="ECO:0000313" key="2">
    <source>
        <dbReference type="Proteomes" id="UP000000305"/>
    </source>
</evidence>
<dbReference type="AlphaFoldDB" id="E9GUE9"/>
<dbReference type="EMBL" id="GL732566">
    <property type="protein sequence ID" value="EFX76860.1"/>
    <property type="molecule type" value="Genomic_DNA"/>
</dbReference>
<name>E9GUE9_DAPPU</name>
<evidence type="ECO:0008006" key="3">
    <source>
        <dbReference type="Google" id="ProtNLM"/>
    </source>
</evidence>
<dbReference type="HOGENOM" id="CLU_1857293_0_0_1"/>
<gene>
    <name evidence="1" type="ORF">DAPPUDRAFT_106731</name>
</gene>
<proteinExistence type="predicted"/>
<dbReference type="Proteomes" id="UP000000305">
    <property type="component" value="Unassembled WGS sequence"/>
</dbReference>
<dbReference type="OrthoDB" id="8195018at2759"/>
<evidence type="ECO:0000313" key="1">
    <source>
        <dbReference type="EMBL" id="EFX76860.1"/>
    </source>
</evidence>
<organism evidence="1 2">
    <name type="scientific">Daphnia pulex</name>
    <name type="common">Water flea</name>
    <dbReference type="NCBI Taxonomy" id="6669"/>
    <lineage>
        <taxon>Eukaryota</taxon>
        <taxon>Metazoa</taxon>
        <taxon>Ecdysozoa</taxon>
        <taxon>Arthropoda</taxon>
        <taxon>Crustacea</taxon>
        <taxon>Branchiopoda</taxon>
        <taxon>Diplostraca</taxon>
        <taxon>Cladocera</taxon>
        <taxon>Anomopoda</taxon>
        <taxon>Daphniidae</taxon>
        <taxon>Daphnia</taxon>
    </lineage>
</organism>
<dbReference type="InParanoid" id="E9GUE9"/>
<dbReference type="KEGG" id="dpx:DAPPUDRAFT_106731"/>